<dbReference type="PANTHER" id="PTHR34406:SF1">
    <property type="entry name" value="PROTEIN YCEI"/>
    <property type="match status" value="1"/>
</dbReference>
<dbReference type="EMBL" id="LHPH01000028">
    <property type="protein sequence ID" value="KPH57714.1"/>
    <property type="molecule type" value="Genomic_DNA"/>
</dbReference>
<evidence type="ECO:0000259" key="2">
    <source>
        <dbReference type="SMART" id="SM00867"/>
    </source>
</evidence>
<dbReference type="InterPro" id="IPR027016">
    <property type="entry name" value="UCP029811"/>
</dbReference>
<evidence type="ECO:0000313" key="4">
    <source>
        <dbReference type="Proteomes" id="UP000037848"/>
    </source>
</evidence>
<dbReference type="Pfam" id="PF04264">
    <property type="entry name" value="YceI"/>
    <property type="match status" value="1"/>
</dbReference>
<dbReference type="PANTHER" id="PTHR34406">
    <property type="entry name" value="PROTEIN YCEI"/>
    <property type="match status" value="1"/>
</dbReference>
<dbReference type="SUPFAM" id="SSF101874">
    <property type="entry name" value="YceI-like"/>
    <property type="match status" value="1"/>
</dbReference>
<feature type="domain" description="Lipid/polyisoprenoid-binding YceI-like" evidence="2">
    <location>
        <begin position="24"/>
        <end position="192"/>
    </location>
</feature>
<evidence type="ECO:0000313" key="3">
    <source>
        <dbReference type="EMBL" id="KPH57714.1"/>
    </source>
</evidence>
<dbReference type="InterPro" id="IPR036761">
    <property type="entry name" value="TTHA0802/YceI-like_sf"/>
</dbReference>
<dbReference type="PATRIC" id="fig|187330.3.peg.2372"/>
<dbReference type="Gene3D" id="2.40.128.110">
    <property type="entry name" value="Lipid/polyisoprenoid-binding, YceI-like"/>
    <property type="match status" value="1"/>
</dbReference>
<dbReference type="Proteomes" id="UP000037848">
    <property type="component" value="Unassembled WGS sequence"/>
</dbReference>
<gene>
    <name evidence="3" type="ORF">ADS77_18605</name>
</gene>
<comment type="caution">
    <text evidence="3">The sequence shown here is derived from an EMBL/GenBank/DDBJ whole genome shotgun (WGS) entry which is preliminary data.</text>
</comment>
<organism evidence="3 4">
    <name type="scientific">Pseudoalteromonas porphyrae</name>
    <dbReference type="NCBI Taxonomy" id="187330"/>
    <lineage>
        <taxon>Bacteria</taxon>
        <taxon>Pseudomonadati</taxon>
        <taxon>Pseudomonadota</taxon>
        <taxon>Gammaproteobacteria</taxon>
        <taxon>Alteromonadales</taxon>
        <taxon>Pseudoalteromonadaceae</taxon>
        <taxon>Pseudoalteromonas</taxon>
    </lineage>
</organism>
<evidence type="ECO:0000256" key="1">
    <source>
        <dbReference type="SAM" id="SignalP"/>
    </source>
</evidence>
<accession>A0A0N1MSH5</accession>
<dbReference type="RefSeq" id="WP_054455771.1">
    <property type="nucleotide sequence ID" value="NZ_LHPH01000028.1"/>
</dbReference>
<proteinExistence type="predicted"/>
<sequence>MIKSFAIIGLSLTSLFSASFAHADWQLDNEHSKVSFVSIKSNSIAEAHHFKALTGELLEQGQFKLEIDLNSVETLIPIRNERMSQLLFKVAKFPAATLSADLSSAVKILKPGLHLLEGKKAELNFHGQTKTLNIDVLVTVLENGDMTVSSFTPVIINAADFSVTEGITQLQKLAGLPSIATAVPVTFTLTLTLKKQ</sequence>
<dbReference type="SMART" id="SM00867">
    <property type="entry name" value="YceI"/>
    <property type="match status" value="1"/>
</dbReference>
<name>A0A0N1MSH5_9GAMM</name>
<feature type="signal peptide" evidence="1">
    <location>
        <begin position="1"/>
        <end position="23"/>
    </location>
</feature>
<dbReference type="InterPro" id="IPR007372">
    <property type="entry name" value="Lipid/polyisoprenoid-bd_YceI"/>
</dbReference>
<keyword evidence="1" id="KW-0732">Signal</keyword>
<dbReference type="PIRSF" id="PIRSF029811">
    <property type="entry name" value="UCP029811"/>
    <property type="match status" value="1"/>
</dbReference>
<dbReference type="OrthoDB" id="9793816at2"/>
<feature type="chain" id="PRO_5005878182" description="Lipid/polyisoprenoid-binding YceI-like domain-containing protein" evidence="1">
    <location>
        <begin position="24"/>
        <end position="196"/>
    </location>
</feature>
<protein>
    <recommendedName>
        <fullName evidence="2">Lipid/polyisoprenoid-binding YceI-like domain-containing protein</fullName>
    </recommendedName>
</protein>
<dbReference type="AlphaFoldDB" id="A0A0N1MSH5"/>
<reference evidence="3 4" key="1">
    <citation type="submission" date="2015-08" db="EMBL/GenBank/DDBJ databases">
        <title>Draft Genome Sequence of Pseudoalteromonas porphyrae UCD-SED14.</title>
        <authorList>
            <person name="Coil D.A."/>
            <person name="Jospin G."/>
            <person name="Lee R.D."/>
            <person name="Eisen J.A."/>
        </authorList>
    </citation>
    <scope>NUCLEOTIDE SEQUENCE [LARGE SCALE GENOMIC DNA]</scope>
    <source>
        <strain evidence="3 4">UCD-SED14</strain>
    </source>
</reference>
<keyword evidence="4" id="KW-1185">Reference proteome</keyword>
<dbReference type="STRING" id="187330.AMS58_10115"/>